<evidence type="ECO:0000256" key="1">
    <source>
        <dbReference type="ARBA" id="ARBA00004141"/>
    </source>
</evidence>
<evidence type="ECO:0000256" key="4">
    <source>
        <dbReference type="ARBA" id="ARBA00022692"/>
    </source>
</evidence>
<dbReference type="AlphaFoldDB" id="A0A397EZ00"/>
<evidence type="ECO:0000256" key="5">
    <source>
        <dbReference type="ARBA" id="ARBA00022989"/>
    </source>
</evidence>
<dbReference type="Pfam" id="PF03092">
    <property type="entry name" value="BT1"/>
    <property type="match status" value="1"/>
</dbReference>
<evidence type="ECO:0008006" key="10">
    <source>
        <dbReference type="Google" id="ProtNLM"/>
    </source>
</evidence>
<feature type="transmembrane region" description="Helical" evidence="7">
    <location>
        <begin position="266"/>
        <end position="287"/>
    </location>
</feature>
<feature type="transmembrane region" description="Helical" evidence="7">
    <location>
        <begin position="166"/>
        <end position="186"/>
    </location>
</feature>
<feature type="transmembrane region" description="Helical" evidence="7">
    <location>
        <begin position="417"/>
        <end position="438"/>
    </location>
</feature>
<comment type="similarity">
    <text evidence="2">Belongs to the major facilitator superfamily. Folate-biopterin transporter (TC 2.A.71) family.</text>
</comment>
<proteinExistence type="inferred from homology"/>
<dbReference type="SUPFAM" id="SSF103473">
    <property type="entry name" value="MFS general substrate transporter"/>
    <property type="match status" value="1"/>
</dbReference>
<sequence>MVIAFSIPREGDCPSWRWFYFAHDLSTSLSVLPCQAHMQYTTNDTGKLDLQERLSYVNSSHDHKDTDGYAEAKTPGGLEDGALVEGGALVYTSWEAVGLFSQYAAIGVIYGMIPSLNYPIFNVYLNLEGYQTSSYSVLVTLGWSCKVIFGMCSDCFPIFGYRRKSWILIGWTITMICLAIMAFSSLGEPFCNRKSEQYAKYCGKPLASVPPEAIDAAFNLSAPDNGALFIMLSMLVSLGYVMAACASDAMVVEYAQREPDAFRGRILTAIYTVRTVLGMIAVSVTAFGLNGKNYGGEFSFSIAPNVPYGICLIPCVLVVLSTVCILVEHKKPASPVRVWWGQFWDLLQSRVMWQICAFRFISNVFNSIGVTATSPIQTYWATVTPLNDSLSTLVGKAVFAATLAVVGKWGMQWNWRWIIAIGSIGVVVIDAFVIYLTIWDVVRNQWFFTGVGLSENIPDGVRFVVATFCAIEVANQGVEGATYGLITTVSNLATPFASVIYKFVDSYFKITNNDIKSDTTIVRWDATYVYLISYGSKLFALVWLFMLPPQKKEMQELKKKGGKSKLAGYVLIIGFFTCFAFSMTSSFMSVFPSTKCYRIAGGSGVVDPKTGGCPILPPKK</sequence>
<gene>
    <name evidence="8" type="ORF">DYB31_005865</name>
</gene>
<evidence type="ECO:0000256" key="3">
    <source>
        <dbReference type="ARBA" id="ARBA00022448"/>
    </source>
</evidence>
<comment type="subcellular location">
    <subcellularLocation>
        <location evidence="1">Membrane</location>
        <topology evidence="1">Multi-pass membrane protein</topology>
    </subcellularLocation>
</comment>
<dbReference type="Gene3D" id="1.20.1250.20">
    <property type="entry name" value="MFS general substrate transporter like domains"/>
    <property type="match status" value="1"/>
</dbReference>
<reference evidence="8 9" key="1">
    <citation type="submission" date="2018-08" db="EMBL/GenBank/DDBJ databases">
        <title>Aphanomyces genome sequencing and annotation.</title>
        <authorList>
            <person name="Minardi D."/>
            <person name="Oidtmann B."/>
            <person name="Van Der Giezen M."/>
            <person name="Studholme D.J."/>
        </authorList>
    </citation>
    <scope>NUCLEOTIDE SEQUENCE [LARGE SCALE GENOMIC DNA]</scope>
    <source>
        <strain evidence="8 9">197901</strain>
    </source>
</reference>
<keyword evidence="4 7" id="KW-0812">Transmembrane</keyword>
<feature type="transmembrane region" description="Helical" evidence="7">
    <location>
        <begin position="307"/>
        <end position="327"/>
    </location>
</feature>
<evidence type="ECO:0000313" key="9">
    <source>
        <dbReference type="Proteomes" id="UP000266196"/>
    </source>
</evidence>
<accession>A0A397EZ00</accession>
<organism evidence="8 9">
    <name type="scientific">Aphanomyces astaci</name>
    <name type="common">Crayfish plague agent</name>
    <dbReference type="NCBI Taxonomy" id="112090"/>
    <lineage>
        <taxon>Eukaryota</taxon>
        <taxon>Sar</taxon>
        <taxon>Stramenopiles</taxon>
        <taxon>Oomycota</taxon>
        <taxon>Saprolegniomycetes</taxon>
        <taxon>Saprolegniales</taxon>
        <taxon>Verrucalvaceae</taxon>
        <taxon>Aphanomyces</taxon>
    </lineage>
</organism>
<feature type="transmembrane region" description="Helical" evidence="7">
    <location>
        <begin position="103"/>
        <end position="125"/>
    </location>
</feature>
<dbReference type="EMBL" id="QUTE01011699">
    <property type="protein sequence ID" value="RHZ09036.1"/>
    <property type="molecule type" value="Genomic_DNA"/>
</dbReference>
<dbReference type="InterPro" id="IPR039309">
    <property type="entry name" value="BT1"/>
</dbReference>
<name>A0A397EZ00_APHAT</name>
<evidence type="ECO:0000313" key="8">
    <source>
        <dbReference type="EMBL" id="RHZ09036.1"/>
    </source>
</evidence>
<dbReference type="PANTHER" id="PTHR31585">
    <property type="entry name" value="FOLATE-BIOPTERIN TRANSPORTER 1, CHLOROPLASTIC"/>
    <property type="match status" value="1"/>
</dbReference>
<feature type="transmembrane region" description="Helical" evidence="7">
    <location>
        <begin position="566"/>
        <end position="588"/>
    </location>
</feature>
<dbReference type="GO" id="GO:0016020">
    <property type="term" value="C:membrane"/>
    <property type="evidence" value="ECO:0007669"/>
    <property type="project" value="UniProtKB-SubCell"/>
</dbReference>
<evidence type="ECO:0000256" key="7">
    <source>
        <dbReference type="SAM" id="Phobius"/>
    </source>
</evidence>
<feature type="transmembrane region" description="Helical" evidence="7">
    <location>
        <begin position="527"/>
        <end position="546"/>
    </location>
</feature>
<dbReference type="Proteomes" id="UP000266196">
    <property type="component" value="Unassembled WGS sequence"/>
</dbReference>
<feature type="transmembrane region" description="Helical" evidence="7">
    <location>
        <begin position="137"/>
        <end position="159"/>
    </location>
</feature>
<dbReference type="PANTHER" id="PTHR31585:SF5">
    <property type="entry name" value="RNA-BINDING S4 DOMAIN-CONTAINING PROTEIN"/>
    <property type="match status" value="1"/>
</dbReference>
<evidence type="ECO:0000256" key="6">
    <source>
        <dbReference type="ARBA" id="ARBA00023136"/>
    </source>
</evidence>
<keyword evidence="3" id="KW-0813">Transport</keyword>
<feature type="transmembrane region" description="Helical" evidence="7">
    <location>
        <begin position="227"/>
        <end position="246"/>
    </location>
</feature>
<dbReference type="VEuPathDB" id="FungiDB:H257_02824"/>
<dbReference type="InterPro" id="IPR036259">
    <property type="entry name" value="MFS_trans_sf"/>
</dbReference>
<keyword evidence="5 7" id="KW-1133">Transmembrane helix</keyword>
<keyword evidence="6 7" id="KW-0472">Membrane</keyword>
<protein>
    <recommendedName>
        <fullName evidence="10">Major facilitator superfamily (MFS) profile domain-containing protein</fullName>
    </recommendedName>
</protein>
<comment type="caution">
    <text evidence="8">The sequence shown here is derived from an EMBL/GenBank/DDBJ whole genome shotgun (WGS) entry which is preliminary data.</text>
</comment>
<evidence type="ECO:0000256" key="2">
    <source>
        <dbReference type="ARBA" id="ARBA00007015"/>
    </source>
</evidence>